<dbReference type="EMBL" id="KU050077">
    <property type="protein sequence ID" value="AMB48629.1"/>
    <property type="molecule type" value="Genomic_DNA"/>
</dbReference>
<organismHost>
    <name type="scientific">Glossina</name>
    <name type="common">tsetse flies</name>
    <dbReference type="NCBI Taxonomy" id="7393"/>
</organismHost>
<gene>
    <name evidence="1" type="ORF">GpSGHVEth025</name>
</gene>
<accession>A0A109QSS9</accession>
<evidence type="ECO:0000313" key="1">
    <source>
        <dbReference type="EMBL" id="AMB48629.1"/>
    </source>
</evidence>
<organism evidence="1 2">
    <name type="scientific">Glossina hytrovirus (isolate Glossina pallidipes/Ethiopia/Seibersdorf/-)</name>
    <name type="common">GHV</name>
    <dbReference type="NCBI Taxonomy" id="379529"/>
    <lineage>
        <taxon>Viruses</taxon>
        <taxon>Viruses incertae sedis</taxon>
        <taxon>Naldaviricetes</taxon>
        <taxon>Lefavirales</taxon>
        <taxon>Hytrosaviridae</taxon>
        <taxon>Glossinavirus</taxon>
        <taxon>Glossinavirus glopallidipedis</taxon>
    </lineage>
</organism>
<protein>
    <submittedName>
        <fullName evidence="1">Uncharacterized protein</fullName>
    </submittedName>
</protein>
<evidence type="ECO:0000313" key="2">
    <source>
        <dbReference type="Proteomes" id="UP000282469"/>
    </source>
</evidence>
<sequence length="250" mass="29392">MFALNPKVYDGQLKISDTLHYLTRVEIFCHKFKFFKYMHDEFDKIIIAGGFVTFITGKTNKFTDINFYIFEQSNNLRNIILKSKKWLAANNTSNAFNHYNCPYQIIFIHMPYNNDNIKCLLNSFDLDIVKCALDFDGKYYELIPNGLNKICCSIRLGQIKPLINEYNNRIIGQELANIHPIEYLCSKCKRDNFRLKNNNGYSKLYLKYVKNLIVTNHDDIISSFSYYITDLMGKINAPNQQQVYYFAGNY</sequence>
<proteinExistence type="predicted"/>
<dbReference type="Proteomes" id="UP000282469">
    <property type="component" value="Segment"/>
</dbReference>
<reference evidence="1 2" key="1">
    <citation type="journal article" date="2016" name="J. Gen. Virol.">
        <title>Comprehensive annotation of Glossina pallidipes salivary gland hypertrophy virus from Ethiopian tsetse flies: a proteogenomics approach.</title>
        <authorList>
            <person name="Abd-Alla A.M."/>
            <person name="Kariithi H.M."/>
            <person name="Cousserans F."/>
            <person name="Parker N.J."/>
            <person name="Ince I.A."/>
            <person name="Scully E.D."/>
            <person name="Boeren S."/>
            <person name="Geib S.M."/>
            <person name="Mekonnen S."/>
            <person name="Vlak J.M."/>
            <person name="Parker A.G."/>
            <person name="Vreysen M.J."/>
            <person name="Bergoin M."/>
        </authorList>
    </citation>
    <scope>NUCLEOTIDE SEQUENCE [LARGE SCALE GENOMIC DNA]</scope>
    <source>
        <strain evidence="1 2">Ethiopian</strain>
    </source>
</reference>
<name>A0A109QSS9_GHVS</name>